<name>A0A7X6DS86_9BACT</name>
<dbReference type="Pfam" id="PF06744">
    <property type="entry name" value="IcmF_C"/>
    <property type="match status" value="1"/>
</dbReference>
<dbReference type="NCBIfam" id="TIGR03348">
    <property type="entry name" value="VI_IcmF"/>
    <property type="match status" value="1"/>
</dbReference>
<keyword evidence="2" id="KW-0472">Membrane</keyword>
<evidence type="ECO:0000256" key="2">
    <source>
        <dbReference type="SAM" id="Phobius"/>
    </source>
</evidence>
<dbReference type="InterPro" id="IPR009612">
    <property type="entry name" value="IcmF-rel"/>
</dbReference>
<dbReference type="InterPro" id="IPR053156">
    <property type="entry name" value="T6SS_TssM-like"/>
</dbReference>
<protein>
    <submittedName>
        <fullName evidence="7">Type VI secretion system membrane subunit TssM</fullName>
    </submittedName>
</protein>
<dbReference type="Pfam" id="PF06761">
    <property type="entry name" value="IcmF-related"/>
    <property type="match status" value="1"/>
</dbReference>
<dbReference type="RefSeq" id="WP_168061972.1">
    <property type="nucleotide sequence ID" value="NZ_VTOW01000003.1"/>
</dbReference>
<dbReference type="InterPro" id="IPR048677">
    <property type="entry name" value="TssM1_hel"/>
</dbReference>
<dbReference type="PANTHER" id="PTHR36153:SF1">
    <property type="entry name" value="TYPE VI SECRETION SYSTEM COMPONENT TSSM1"/>
    <property type="match status" value="1"/>
</dbReference>
<evidence type="ECO:0000256" key="1">
    <source>
        <dbReference type="SAM" id="MobiDB-lite"/>
    </source>
</evidence>
<keyword evidence="8" id="KW-1185">Reference proteome</keyword>
<feature type="domain" description="Type VI secretion system component TssM1 helical" evidence="6">
    <location>
        <begin position="965"/>
        <end position="1066"/>
    </location>
</feature>
<dbReference type="InterPro" id="IPR025743">
    <property type="entry name" value="TssM1_N"/>
</dbReference>
<keyword evidence="2" id="KW-1133">Transmembrane helix</keyword>
<dbReference type="Proteomes" id="UP000534783">
    <property type="component" value="Unassembled WGS sequence"/>
</dbReference>
<proteinExistence type="predicted"/>
<organism evidence="7 8">
    <name type="scientific">Candidatus Manganitrophus noduliformans</name>
    <dbReference type="NCBI Taxonomy" id="2606439"/>
    <lineage>
        <taxon>Bacteria</taxon>
        <taxon>Pseudomonadati</taxon>
        <taxon>Nitrospirota</taxon>
        <taxon>Nitrospiria</taxon>
        <taxon>Candidatus Troglogloeales</taxon>
        <taxon>Candidatus Manganitrophaceae</taxon>
        <taxon>Candidatus Manganitrophus</taxon>
    </lineage>
</organism>
<feature type="domain" description="Type VI secretion system IcmF C-terminal" evidence="3">
    <location>
        <begin position="1073"/>
        <end position="1166"/>
    </location>
</feature>
<evidence type="ECO:0000313" key="7">
    <source>
        <dbReference type="EMBL" id="NKE72390.1"/>
    </source>
</evidence>
<dbReference type="SUPFAM" id="SSF52540">
    <property type="entry name" value="P-loop containing nucleoside triphosphate hydrolases"/>
    <property type="match status" value="1"/>
</dbReference>
<feature type="transmembrane region" description="Helical" evidence="2">
    <location>
        <begin position="48"/>
        <end position="66"/>
    </location>
</feature>
<evidence type="ECO:0000259" key="6">
    <source>
        <dbReference type="Pfam" id="PF21070"/>
    </source>
</evidence>
<feature type="region of interest" description="Disordered" evidence="1">
    <location>
        <begin position="841"/>
        <end position="860"/>
    </location>
</feature>
<accession>A0A7X6DS86</accession>
<evidence type="ECO:0000259" key="5">
    <source>
        <dbReference type="Pfam" id="PF14331"/>
    </source>
</evidence>
<reference evidence="7 8" key="1">
    <citation type="journal article" date="2020" name="Nature">
        <title>Bacterial chemolithoautotrophy via manganese oxidation.</title>
        <authorList>
            <person name="Yu H."/>
            <person name="Leadbetter J.R."/>
        </authorList>
    </citation>
    <scope>NUCLEOTIDE SEQUENCE [LARGE SCALE GENOMIC DNA]</scope>
    <source>
        <strain evidence="7 8">Mn-1</strain>
    </source>
</reference>
<feature type="transmembrane region" description="Helical" evidence="2">
    <location>
        <begin position="451"/>
        <end position="473"/>
    </location>
</feature>
<evidence type="ECO:0000259" key="4">
    <source>
        <dbReference type="Pfam" id="PF06761"/>
    </source>
</evidence>
<gene>
    <name evidence="7" type="primary">tssM</name>
    <name evidence="7" type="ORF">MNODULE_16690</name>
</gene>
<evidence type="ECO:0000259" key="3">
    <source>
        <dbReference type="Pfam" id="PF06744"/>
    </source>
</evidence>
<dbReference type="InterPro" id="IPR017731">
    <property type="entry name" value="TssM1-like"/>
</dbReference>
<dbReference type="EMBL" id="VTOW01000003">
    <property type="protein sequence ID" value="NKE72390.1"/>
    <property type="molecule type" value="Genomic_DNA"/>
</dbReference>
<dbReference type="Pfam" id="PF14331">
    <property type="entry name" value="IcmF-related_N"/>
    <property type="match status" value="1"/>
</dbReference>
<dbReference type="PANTHER" id="PTHR36153">
    <property type="entry name" value="INNER MEMBRANE PROTEIN-RELATED"/>
    <property type="match status" value="1"/>
</dbReference>
<dbReference type="AlphaFoldDB" id="A0A7X6DS86"/>
<keyword evidence="2" id="KW-0812">Transmembrane</keyword>
<dbReference type="InterPro" id="IPR027417">
    <property type="entry name" value="P-loop_NTPase"/>
</dbReference>
<feature type="domain" description="Type VI secretion system component TssM1 N-terminal" evidence="5">
    <location>
        <begin position="197"/>
        <end position="456"/>
    </location>
</feature>
<dbReference type="Pfam" id="PF21070">
    <property type="entry name" value="IcmF_helical"/>
    <property type="match status" value="1"/>
</dbReference>
<dbReference type="InterPro" id="IPR010623">
    <property type="entry name" value="IcmF_C"/>
</dbReference>
<evidence type="ECO:0000313" key="8">
    <source>
        <dbReference type="Proteomes" id="UP000534783"/>
    </source>
</evidence>
<feature type="transmembrane region" description="Helical" evidence="2">
    <location>
        <begin position="21"/>
        <end position="42"/>
    </location>
</feature>
<comment type="caution">
    <text evidence="7">The sequence shown here is derived from an EMBL/GenBank/DDBJ whole genome shotgun (WGS) entry which is preliminary data.</text>
</comment>
<feature type="domain" description="IcmF-related" evidence="4">
    <location>
        <begin position="506"/>
        <end position="814"/>
    </location>
</feature>
<sequence>MKFLLKGLKALVNAMTRFPRVTAAVAIFLLICLIWFAGPSLWLEKLETRLFLIVAILFFWSLFLVIDRYRAEQGAKQLEKSLQKQAQEQAVSSRPDRKEEIEELGGQFDKAVAALKQSKLGKGRSGRTALYALPWYMFIGPPASGKSTALLHSGLQFPYLGGSSRGVQGVGGTRNCDWWFTSEAVLLDTAGRYVTQDEDREEWYGFLDLLKKHRKGKPINGVLAAMSIVELLEASEEDLEWHAKNMRARIDELIQRLGIVFPVYLLFTKCDLIRGFVEFYEDFSKTEREQIWGATLPKNPPAGALPQQLFDAEFGQLFNALDARRLARLASARGAQKVRDVYGFPLQLASGREKMARFVELVFAHNPYQENPVFRGFYFTSGTQEGRPIDRILTAVSRASGLSEAVSDSFGSEVESKSYFIKNLFTDVIFQDQVLAGPSNAMTRQRGALRVAVFVGSVLVTILSVVGLSFSFVGNRVYLGSIKSSASTAAEMAPGDERQFPKNVAQLDQLREGLDRLESDAEGGIPFRLRGGLYRGGTLYPPMRDLYFQRLNQLLLGPTQGAIEADLERFASNPRQLPEGRDFDYYYMLLKIYLMMSDPAHLDPSFLDERLQQIWREMLPALYANQVPEGLQDGIAKQVSFYSRAANQQGIPRLTLNEKLVEEVRRGLRAIPLEERLYTRIRREGSEKSEPYTLKTALKGDGEGALLSDYKIPAIFTEAGWKGPFKESLDRILQEKEVGGEEWVLGEPEPERTTVAAGIEKRYFDEYQRQWRGFIESIRLRSAEGMSETAKLFEVLSQENSPLVALFTEVDRNTYLRKESAPLDGGAMKGMVERVKEKFGMERSAETEGTPAASSEPTPVSTRFQSFHDFVTSADPKKEPPVTRLVAELRRAYDVLQPLAESGDAAGAKALVQGMASGQSNDLFVAQRNAERLLQTADAEVRRVVAPIFLEPFKMASSGLVSGAMADLNRRWRGEVYEPCQQSIAGRYPFKKGGEDATLTDIAEFFHPQEGTLWKFYEKELKPFVEEGSRRWEVKRTSAAPAMSPDFLESLRRARHLSESLFPRGNPDLKLSFSLYPYPSSGVTEILLSADGKELRYRNEPQEWHEFSWPGPSGTPGAMLQVQSGGSRQMQQYGGRWGFFKLLDAAKITPVSSIVYKIEWELKGPDGKAIKVRYDLRAQSVKNPFKSGFFSETLCPGRIG</sequence>